<keyword evidence="9" id="KW-1185">Reference proteome</keyword>
<evidence type="ECO:0000259" key="7">
    <source>
        <dbReference type="PROSITE" id="PS50122"/>
    </source>
</evidence>
<dbReference type="EC" id="3.1.1.61" evidence="2"/>
<evidence type="ECO:0000256" key="1">
    <source>
        <dbReference type="ARBA" id="ARBA00022801"/>
    </source>
</evidence>
<dbReference type="GO" id="GO:0008984">
    <property type="term" value="F:protein-glutamate methylesterase activity"/>
    <property type="evidence" value="ECO:0007669"/>
    <property type="project" value="UniProtKB-EC"/>
</dbReference>
<dbReference type="SUPFAM" id="SSF52172">
    <property type="entry name" value="CheY-like"/>
    <property type="match status" value="1"/>
</dbReference>
<feature type="domain" description="CheB-type methylesterase" evidence="7">
    <location>
        <begin position="174"/>
        <end position="336"/>
    </location>
</feature>
<dbReference type="GO" id="GO:0000156">
    <property type="term" value="F:phosphorelay response regulator activity"/>
    <property type="evidence" value="ECO:0007669"/>
    <property type="project" value="InterPro"/>
</dbReference>
<dbReference type="Gene3D" id="3.40.50.180">
    <property type="entry name" value="Methylesterase CheB, C-terminal domain"/>
    <property type="match status" value="1"/>
</dbReference>
<comment type="catalytic activity">
    <reaction evidence="3">
        <text>[protein]-L-glutamate 5-O-methyl ester + H2O = L-glutamyl-[protein] + methanol + H(+)</text>
        <dbReference type="Rhea" id="RHEA:23236"/>
        <dbReference type="Rhea" id="RHEA-COMP:10208"/>
        <dbReference type="Rhea" id="RHEA-COMP:10311"/>
        <dbReference type="ChEBI" id="CHEBI:15377"/>
        <dbReference type="ChEBI" id="CHEBI:15378"/>
        <dbReference type="ChEBI" id="CHEBI:17790"/>
        <dbReference type="ChEBI" id="CHEBI:29973"/>
        <dbReference type="ChEBI" id="CHEBI:82795"/>
        <dbReference type="EC" id="3.1.1.61"/>
    </reaction>
</comment>
<dbReference type="SUPFAM" id="SSF52738">
    <property type="entry name" value="Methylesterase CheB, C-terminal domain"/>
    <property type="match status" value="1"/>
</dbReference>
<evidence type="ECO:0000313" key="9">
    <source>
        <dbReference type="Proteomes" id="UP000469346"/>
    </source>
</evidence>
<dbReference type="GO" id="GO:0005737">
    <property type="term" value="C:cytoplasm"/>
    <property type="evidence" value="ECO:0007669"/>
    <property type="project" value="InterPro"/>
</dbReference>
<reference evidence="8 9" key="1">
    <citation type="submission" date="2020-02" db="EMBL/GenBank/DDBJ databases">
        <title>Comparative genomics of sulfur disproportionating microorganisms.</title>
        <authorList>
            <person name="Ward L.M."/>
            <person name="Bertran E."/>
            <person name="Johnston D.T."/>
        </authorList>
    </citation>
    <scope>NUCLEOTIDE SEQUENCE [LARGE SCALE GENOMIC DNA]</scope>
    <source>
        <strain evidence="8 9">DSM 100025</strain>
    </source>
</reference>
<sequence>MSKKTGKAAQASGDKVKVLVVDDSQLMCRILEKILSGDPRFEVVGQALSGKEALRMLSETDCDVITLDVEMPEMNGLTALKHIMIKQPKPTLMVSAFTAEGAKVTFDALRYGAVDFFQKPSQEGGGDLEAQADVLRSRILRASRVQVGAARYLRLQRVAEVECAEAEAEGLGGVAVMATSTGGYASLLSVLPQMCRPPKGPLLISMGTPAAFLGAFVDYVNPFVPFPVERAGHESLLRPGHAYVLGSDEAPAIEQRGDGYYLLLGERTKDMGDEGGVDLLLFSASEHFGDKVLAVFLSGDGTEGLSGAKEVKRTGGRIQVQRPETCLCPELPRKVLDEVDGETLATGEIAHRLENWCGPEGGE</sequence>
<dbReference type="PANTHER" id="PTHR42872:SF3">
    <property type="entry name" value="PROTEIN-GLUTAMATE METHYLESTERASE_PROTEIN-GLUTAMINE GLUTAMINASE 1"/>
    <property type="match status" value="1"/>
</dbReference>
<dbReference type="RefSeq" id="WP_163297938.1">
    <property type="nucleotide sequence ID" value="NZ_JAAGRR010000017.1"/>
</dbReference>
<dbReference type="Pfam" id="PF00072">
    <property type="entry name" value="Response_reg"/>
    <property type="match status" value="1"/>
</dbReference>
<dbReference type="InterPro" id="IPR000673">
    <property type="entry name" value="Sig_transdc_resp-reg_Me-estase"/>
</dbReference>
<comment type="caution">
    <text evidence="8">The sequence shown here is derived from an EMBL/GenBank/DDBJ whole genome shotgun (WGS) entry which is preliminary data.</text>
</comment>
<dbReference type="PROSITE" id="PS50122">
    <property type="entry name" value="CHEB"/>
    <property type="match status" value="1"/>
</dbReference>
<evidence type="ECO:0000256" key="2">
    <source>
        <dbReference type="ARBA" id="ARBA00039140"/>
    </source>
</evidence>
<evidence type="ECO:0000313" key="8">
    <source>
        <dbReference type="EMBL" id="NDY41782.1"/>
    </source>
</evidence>
<feature type="modified residue" description="4-aspartylphosphate" evidence="5">
    <location>
        <position position="68"/>
    </location>
</feature>
<dbReference type="InterPro" id="IPR011006">
    <property type="entry name" value="CheY-like_superfamily"/>
</dbReference>
<accession>A0A6N9TKJ0</accession>
<keyword evidence="5" id="KW-0597">Phosphoprotein</keyword>
<dbReference type="Gene3D" id="3.40.50.2300">
    <property type="match status" value="1"/>
</dbReference>
<keyword evidence="1" id="KW-0378">Hydrolase</keyword>
<organism evidence="8 9">
    <name type="scientific">Dissulfurirhabdus thermomarina</name>
    <dbReference type="NCBI Taxonomy" id="1765737"/>
    <lineage>
        <taxon>Bacteria</taxon>
        <taxon>Deltaproteobacteria</taxon>
        <taxon>Dissulfurirhabdaceae</taxon>
        <taxon>Dissulfurirhabdus</taxon>
    </lineage>
</organism>
<dbReference type="PANTHER" id="PTHR42872">
    <property type="entry name" value="PROTEIN-GLUTAMATE METHYLESTERASE/PROTEIN-GLUTAMINE GLUTAMINASE"/>
    <property type="match status" value="1"/>
</dbReference>
<dbReference type="Pfam" id="PF01339">
    <property type="entry name" value="CheB_methylest"/>
    <property type="match status" value="1"/>
</dbReference>
<gene>
    <name evidence="8" type="ORF">G3N55_02800</name>
</gene>
<name>A0A6N9TKJ0_DISTH</name>
<dbReference type="AlphaFoldDB" id="A0A6N9TKJ0"/>
<protein>
    <recommendedName>
        <fullName evidence="2">protein-glutamate methylesterase</fullName>
        <ecNumber evidence="2">3.1.1.61</ecNumber>
    </recommendedName>
</protein>
<evidence type="ECO:0000256" key="3">
    <source>
        <dbReference type="ARBA" id="ARBA00048267"/>
    </source>
</evidence>
<dbReference type="PROSITE" id="PS50110">
    <property type="entry name" value="RESPONSE_REGULATORY"/>
    <property type="match status" value="1"/>
</dbReference>
<feature type="domain" description="Response regulatory" evidence="6">
    <location>
        <begin position="17"/>
        <end position="134"/>
    </location>
</feature>
<comment type="caution">
    <text evidence="4">Lacks conserved residue(s) required for the propagation of feature annotation.</text>
</comment>
<dbReference type="GO" id="GO:0006935">
    <property type="term" value="P:chemotaxis"/>
    <property type="evidence" value="ECO:0007669"/>
    <property type="project" value="InterPro"/>
</dbReference>
<dbReference type="InterPro" id="IPR008248">
    <property type="entry name" value="CheB-like"/>
</dbReference>
<dbReference type="PIRSF" id="PIRSF000876">
    <property type="entry name" value="RR_chemtxs_CheB"/>
    <property type="match status" value="1"/>
</dbReference>
<evidence type="ECO:0000256" key="4">
    <source>
        <dbReference type="PROSITE-ProRule" id="PRU00050"/>
    </source>
</evidence>
<dbReference type="InterPro" id="IPR001789">
    <property type="entry name" value="Sig_transdc_resp-reg_receiver"/>
</dbReference>
<dbReference type="EMBL" id="JAAGRR010000017">
    <property type="protein sequence ID" value="NDY41782.1"/>
    <property type="molecule type" value="Genomic_DNA"/>
</dbReference>
<dbReference type="InterPro" id="IPR035909">
    <property type="entry name" value="CheB_C"/>
</dbReference>
<dbReference type="SMART" id="SM00448">
    <property type="entry name" value="REC"/>
    <property type="match status" value="1"/>
</dbReference>
<evidence type="ECO:0000256" key="5">
    <source>
        <dbReference type="PROSITE-ProRule" id="PRU00169"/>
    </source>
</evidence>
<dbReference type="CDD" id="cd17541">
    <property type="entry name" value="REC_CheB-like"/>
    <property type="match status" value="1"/>
</dbReference>
<dbReference type="Proteomes" id="UP000469346">
    <property type="component" value="Unassembled WGS sequence"/>
</dbReference>
<proteinExistence type="predicted"/>
<evidence type="ECO:0000259" key="6">
    <source>
        <dbReference type="PROSITE" id="PS50110"/>
    </source>
</evidence>